<dbReference type="PANTHER" id="PTHR34144">
    <property type="entry name" value="CHROMOSOME 8, WHOLE GENOME SHOTGUN SEQUENCE"/>
    <property type="match status" value="1"/>
</dbReference>
<keyword evidence="2" id="KW-1185">Reference proteome</keyword>
<proteinExistence type="predicted"/>
<accession>A0AAD7GBM7</accession>
<dbReference type="Pfam" id="PF11735">
    <property type="entry name" value="CAP59_mtransfer"/>
    <property type="match status" value="1"/>
</dbReference>
<dbReference type="AlphaFoldDB" id="A0AAD7GBM7"/>
<dbReference type="PANTHER" id="PTHR34144:SF7">
    <property type="entry name" value="EXPORT PROTEIN (CAP59), PUTATIVE (AFU_ORTHOLOGUE AFUA_7G05020)-RELATED"/>
    <property type="match status" value="1"/>
</dbReference>
<dbReference type="GO" id="GO:0016757">
    <property type="term" value="F:glycosyltransferase activity"/>
    <property type="evidence" value="ECO:0007669"/>
    <property type="project" value="UniProtKB-KW"/>
</dbReference>
<evidence type="ECO:0000313" key="1">
    <source>
        <dbReference type="EMBL" id="KAJ7686866.1"/>
    </source>
</evidence>
<sequence length="335" mass="38486">MFNNNIEILPHWIKEFTKVIHYLGTDNIFISVVESHSWDGTAEMLDEWKGTLDGMGVAHLIRTRDQTIPRPAGGKLKIEFLSATRNLAMAPLVEHGGYDVVLFSNDVLIEAESVVELLKTKNGEWDMVCGLDLARWGMYDAWVVRDRLGRLVSSLWPYFLEDAGLHAVMADEPAPVFTCWNGIVAFRADPLLPISLRTPGRLSTFPHSHPLPDTHPAYPQPASLTPALTPPISFRSTGPKEPCYSSESFNFPYDLRRQFDMQRIFLNPRVINSYEWRFYVWYKYITRHWVVRWWIKHVEAGNGMQFAKMVIGVPAHVWSWDGGECHPHLDGYQYL</sequence>
<dbReference type="Proteomes" id="UP001221757">
    <property type="component" value="Unassembled WGS sequence"/>
</dbReference>
<gene>
    <name evidence="1" type="ORF">B0H17DRAFT_1160556</name>
</gene>
<protein>
    <submittedName>
        <fullName evidence="1">Cryptococcal mannosyltransferase 1-domain-containing protein</fullName>
    </submittedName>
</protein>
<keyword evidence="1" id="KW-0328">Glycosyltransferase</keyword>
<name>A0AAD7GBM7_MYCRO</name>
<organism evidence="1 2">
    <name type="scientific">Mycena rosella</name>
    <name type="common">Pink bonnet</name>
    <name type="synonym">Agaricus rosellus</name>
    <dbReference type="NCBI Taxonomy" id="1033263"/>
    <lineage>
        <taxon>Eukaryota</taxon>
        <taxon>Fungi</taxon>
        <taxon>Dikarya</taxon>
        <taxon>Basidiomycota</taxon>
        <taxon>Agaricomycotina</taxon>
        <taxon>Agaricomycetes</taxon>
        <taxon>Agaricomycetidae</taxon>
        <taxon>Agaricales</taxon>
        <taxon>Marasmiineae</taxon>
        <taxon>Mycenaceae</taxon>
        <taxon>Mycena</taxon>
    </lineage>
</organism>
<keyword evidence="1" id="KW-0808">Transferase</keyword>
<evidence type="ECO:0000313" key="2">
    <source>
        <dbReference type="Proteomes" id="UP001221757"/>
    </source>
</evidence>
<comment type="caution">
    <text evidence="1">The sequence shown here is derived from an EMBL/GenBank/DDBJ whole genome shotgun (WGS) entry which is preliminary data.</text>
</comment>
<dbReference type="InterPro" id="IPR021047">
    <property type="entry name" value="Mannosyltransferase_CMT1"/>
</dbReference>
<reference evidence="1" key="1">
    <citation type="submission" date="2023-03" db="EMBL/GenBank/DDBJ databases">
        <title>Massive genome expansion in bonnet fungi (Mycena s.s.) driven by repeated elements and novel gene families across ecological guilds.</title>
        <authorList>
            <consortium name="Lawrence Berkeley National Laboratory"/>
            <person name="Harder C.B."/>
            <person name="Miyauchi S."/>
            <person name="Viragh M."/>
            <person name="Kuo A."/>
            <person name="Thoen E."/>
            <person name="Andreopoulos B."/>
            <person name="Lu D."/>
            <person name="Skrede I."/>
            <person name="Drula E."/>
            <person name="Henrissat B."/>
            <person name="Morin E."/>
            <person name="Kohler A."/>
            <person name="Barry K."/>
            <person name="LaButti K."/>
            <person name="Morin E."/>
            <person name="Salamov A."/>
            <person name="Lipzen A."/>
            <person name="Mereny Z."/>
            <person name="Hegedus B."/>
            <person name="Baldrian P."/>
            <person name="Stursova M."/>
            <person name="Weitz H."/>
            <person name="Taylor A."/>
            <person name="Grigoriev I.V."/>
            <person name="Nagy L.G."/>
            <person name="Martin F."/>
            <person name="Kauserud H."/>
        </authorList>
    </citation>
    <scope>NUCLEOTIDE SEQUENCE</scope>
    <source>
        <strain evidence="1">CBHHK067</strain>
    </source>
</reference>
<dbReference type="EMBL" id="JARKIE010000093">
    <property type="protein sequence ID" value="KAJ7686866.1"/>
    <property type="molecule type" value="Genomic_DNA"/>
</dbReference>